<dbReference type="SUPFAM" id="SSF101498">
    <property type="entry name" value="Anti-sigma factor FlgM"/>
    <property type="match status" value="1"/>
</dbReference>
<keyword evidence="4" id="KW-1005">Bacterial flagellum biogenesis</keyword>
<evidence type="ECO:0000313" key="11">
    <source>
        <dbReference type="EMBL" id="NDP46977.1"/>
    </source>
</evidence>
<keyword evidence="11" id="KW-0966">Cell projection</keyword>
<evidence type="ECO:0000259" key="10">
    <source>
        <dbReference type="Pfam" id="PF04316"/>
    </source>
</evidence>
<comment type="caution">
    <text evidence="11">The sequence shown here is derived from an EMBL/GenBank/DDBJ whole genome shotgun (WGS) entry which is preliminary data.</text>
</comment>
<evidence type="ECO:0000256" key="6">
    <source>
        <dbReference type="ARBA" id="ARBA00023163"/>
    </source>
</evidence>
<reference evidence="11 12" key="1">
    <citation type="submission" date="2019-09" db="EMBL/GenBank/DDBJ databases">
        <title>H2 Metabolism Revealed by Metagenomic Analysis in Subglacial Sediment of East Antarctica.</title>
        <authorList>
            <person name="Yang Z."/>
            <person name="Zhang Y."/>
            <person name="Lv Y."/>
            <person name="Yan W."/>
            <person name="Xiao X."/>
            <person name="Sun B."/>
            <person name="Ma H."/>
        </authorList>
    </citation>
    <scope>NUCLEOTIDE SEQUENCE [LARGE SCALE GENOMIC DNA]</scope>
    <source>
        <strain evidence="11">Bin2_2</strain>
    </source>
</reference>
<dbReference type="InterPro" id="IPR035890">
    <property type="entry name" value="Anti-sigma-28_factor_FlgM_sf"/>
</dbReference>
<evidence type="ECO:0000256" key="7">
    <source>
        <dbReference type="ARBA" id="ARBA00024739"/>
    </source>
</evidence>
<dbReference type="GO" id="GO:0044781">
    <property type="term" value="P:bacterial-type flagellum organization"/>
    <property type="evidence" value="ECO:0007669"/>
    <property type="project" value="UniProtKB-KW"/>
</dbReference>
<accession>A0A7C9JV84</accession>
<name>A0A7C9JV84_9PROT</name>
<dbReference type="InterPro" id="IPR007412">
    <property type="entry name" value="FlgM"/>
</dbReference>
<dbReference type="Pfam" id="PF04316">
    <property type="entry name" value="FlgM"/>
    <property type="match status" value="1"/>
</dbReference>
<evidence type="ECO:0000256" key="9">
    <source>
        <dbReference type="SAM" id="MobiDB-lite"/>
    </source>
</evidence>
<keyword evidence="6" id="KW-0804">Transcription</keyword>
<evidence type="ECO:0000256" key="4">
    <source>
        <dbReference type="ARBA" id="ARBA00022795"/>
    </source>
</evidence>
<gene>
    <name evidence="11" type="primary">flgM</name>
    <name evidence="11" type="ORF">GZ085_01040</name>
</gene>
<evidence type="ECO:0000256" key="8">
    <source>
        <dbReference type="ARBA" id="ARBA00030117"/>
    </source>
</evidence>
<dbReference type="GO" id="GO:0045892">
    <property type="term" value="P:negative regulation of DNA-templated transcription"/>
    <property type="evidence" value="ECO:0007669"/>
    <property type="project" value="InterPro"/>
</dbReference>
<keyword evidence="11" id="KW-0969">Cilium</keyword>
<protein>
    <recommendedName>
        <fullName evidence="2">Negative regulator of flagellin synthesis</fullName>
    </recommendedName>
    <alternativeName>
        <fullName evidence="8">Anti-sigma-28 factor</fullName>
    </alternativeName>
</protein>
<sequence>MKIESGPKQVTLPTTVENRPAQAQATPGAKSEQTEVSLSARSAQLKELETQLAAIPVVDRARVENIKQAIASGQYSINTANISDHLLDSVKEMLNVAK</sequence>
<keyword evidence="3" id="KW-0678">Repressor</keyword>
<keyword evidence="5" id="KW-0805">Transcription regulation</keyword>
<evidence type="ECO:0000256" key="5">
    <source>
        <dbReference type="ARBA" id="ARBA00023015"/>
    </source>
</evidence>
<proteinExistence type="inferred from homology"/>
<feature type="domain" description="Anti-sigma-28 factor FlgM C-terminal" evidence="10">
    <location>
        <begin position="35"/>
        <end position="88"/>
    </location>
</feature>
<evidence type="ECO:0000256" key="2">
    <source>
        <dbReference type="ARBA" id="ARBA00017823"/>
    </source>
</evidence>
<keyword evidence="11" id="KW-0282">Flagellum</keyword>
<evidence type="ECO:0000256" key="3">
    <source>
        <dbReference type="ARBA" id="ARBA00022491"/>
    </source>
</evidence>
<dbReference type="NCBIfam" id="TIGR03824">
    <property type="entry name" value="FlgM_jcvi"/>
    <property type="match status" value="1"/>
</dbReference>
<organism evidence="11 12">
    <name type="scientific">Sulfuriferula multivorans</name>
    <dbReference type="NCBI Taxonomy" id="1559896"/>
    <lineage>
        <taxon>Bacteria</taxon>
        <taxon>Pseudomonadati</taxon>
        <taxon>Pseudomonadota</taxon>
        <taxon>Betaproteobacteria</taxon>
        <taxon>Nitrosomonadales</taxon>
        <taxon>Sulfuricellaceae</taxon>
        <taxon>Sulfuriferula</taxon>
    </lineage>
</organism>
<dbReference type="EMBL" id="JAAFGW010000007">
    <property type="protein sequence ID" value="NDP46977.1"/>
    <property type="molecule type" value="Genomic_DNA"/>
</dbReference>
<dbReference type="InterPro" id="IPR031316">
    <property type="entry name" value="FlgM_C"/>
</dbReference>
<comment type="similarity">
    <text evidence="1">Belongs to the FlgM family.</text>
</comment>
<dbReference type="AlphaFoldDB" id="A0A7C9JV84"/>
<evidence type="ECO:0000313" key="12">
    <source>
        <dbReference type="Proteomes" id="UP000483432"/>
    </source>
</evidence>
<dbReference type="Proteomes" id="UP000483432">
    <property type="component" value="Unassembled WGS sequence"/>
</dbReference>
<evidence type="ECO:0000256" key="1">
    <source>
        <dbReference type="ARBA" id="ARBA00005322"/>
    </source>
</evidence>
<feature type="region of interest" description="Disordered" evidence="9">
    <location>
        <begin position="1"/>
        <end position="38"/>
    </location>
</feature>
<feature type="compositionally biased region" description="Polar residues" evidence="9">
    <location>
        <begin position="11"/>
        <end position="25"/>
    </location>
</feature>
<comment type="function">
    <text evidence="7">Responsible for the coupling of flagellin expression to flagellar assembly by preventing expression of the flagellin genes when a component of the middle class of proteins is defective. It negatively regulates flagellar genes by inhibiting the activity of FliA by directly binding to FliA.</text>
</comment>